<reference evidence="9" key="3">
    <citation type="submission" date="2015-02" db="UniProtKB">
        <authorList>
            <consortium name="EnsemblProtists"/>
        </authorList>
    </citation>
    <scope>IDENTIFICATION</scope>
    <source>
        <strain evidence="9">DAOM BR144</strain>
    </source>
</reference>
<dbReference type="STRING" id="431595.K3X067"/>
<reference evidence="10" key="1">
    <citation type="journal article" date="2010" name="Genome Biol.">
        <title>Genome sequence of the necrotrophic plant pathogen Pythium ultimum reveals original pathogenicity mechanisms and effector repertoire.</title>
        <authorList>
            <person name="Levesque C.A."/>
            <person name="Brouwer H."/>
            <person name="Cano L."/>
            <person name="Hamilton J.P."/>
            <person name="Holt C."/>
            <person name="Huitema E."/>
            <person name="Raffaele S."/>
            <person name="Robideau G.P."/>
            <person name="Thines M."/>
            <person name="Win J."/>
            <person name="Zerillo M.M."/>
            <person name="Beakes G.W."/>
            <person name="Boore J.L."/>
            <person name="Busam D."/>
            <person name="Dumas B."/>
            <person name="Ferriera S."/>
            <person name="Fuerstenberg S.I."/>
            <person name="Gachon C.M."/>
            <person name="Gaulin E."/>
            <person name="Govers F."/>
            <person name="Grenville-Briggs L."/>
            <person name="Horner N."/>
            <person name="Hostetler J."/>
            <person name="Jiang R.H."/>
            <person name="Johnson J."/>
            <person name="Krajaejun T."/>
            <person name="Lin H."/>
            <person name="Meijer H.J."/>
            <person name="Moore B."/>
            <person name="Morris P."/>
            <person name="Phuntmart V."/>
            <person name="Puiu D."/>
            <person name="Shetty J."/>
            <person name="Stajich J.E."/>
            <person name="Tripathy S."/>
            <person name="Wawra S."/>
            <person name="van West P."/>
            <person name="Whitty B.R."/>
            <person name="Coutinho P.M."/>
            <person name="Henrissat B."/>
            <person name="Martin F."/>
            <person name="Thomas P.D."/>
            <person name="Tyler B.M."/>
            <person name="De Vries R.P."/>
            <person name="Kamoun S."/>
            <person name="Yandell M."/>
            <person name="Tisserat N."/>
            <person name="Buell C.R."/>
        </authorList>
    </citation>
    <scope>NUCLEOTIDE SEQUENCE</scope>
    <source>
        <strain evidence="10">DAOM:BR144</strain>
    </source>
</reference>
<feature type="domain" description="Transcriptional coactivator p15 (PC4) C-terminal" evidence="8">
    <location>
        <begin position="220"/>
        <end position="270"/>
    </location>
</feature>
<feature type="region of interest" description="Disordered" evidence="7">
    <location>
        <begin position="1"/>
        <end position="124"/>
    </location>
</feature>
<accession>K3X067</accession>
<evidence type="ECO:0000256" key="5">
    <source>
        <dbReference type="ARBA" id="ARBA00023163"/>
    </source>
</evidence>
<dbReference type="AlphaFoldDB" id="K3X067"/>
<dbReference type="InterPro" id="IPR045125">
    <property type="entry name" value="Sub1/Tcp4-like"/>
</dbReference>
<evidence type="ECO:0000313" key="9">
    <source>
        <dbReference type="EnsemblProtists" id="PYU1_T010616"/>
    </source>
</evidence>
<keyword evidence="5" id="KW-0804">Transcription</keyword>
<comment type="similarity">
    <text evidence="2">Belongs to the transcriptional coactivator PC4 family.</text>
</comment>
<evidence type="ECO:0000313" key="10">
    <source>
        <dbReference type="Proteomes" id="UP000019132"/>
    </source>
</evidence>
<dbReference type="GO" id="GO:0003677">
    <property type="term" value="F:DNA binding"/>
    <property type="evidence" value="ECO:0007669"/>
    <property type="project" value="UniProtKB-KW"/>
</dbReference>
<dbReference type="Proteomes" id="UP000019132">
    <property type="component" value="Unassembled WGS sequence"/>
</dbReference>
<proteinExistence type="inferred from homology"/>
<dbReference type="PANTHER" id="PTHR13215">
    <property type="entry name" value="RNA POLYMERASE II TRANSCRIPTIONAL COACTIVATOR"/>
    <property type="match status" value="1"/>
</dbReference>
<dbReference type="EnsemblProtists" id="PYU1_T010616">
    <property type="protein sequence ID" value="PYU1_T010616"/>
    <property type="gene ID" value="PYU1_G010593"/>
</dbReference>
<dbReference type="VEuPathDB" id="FungiDB:PYU1_G010593"/>
<evidence type="ECO:0000256" key="7">
    <source>
        <dbReference type="SAM" id="MobiDB-lite"/>
    </source>
</evidence>
<dbReference type="eggNOG" id="KOG2712">
    <property type="taxonomic scope" value="Eukaryota"/>
</dbReference>
<sequence length="282" mass="31362">MFASALQKRKAPPAQQQQQSFQQQQQQQTASSNGSQWKRTRQIAEEVDGASAAWSLSEMLSSSKAQPTPRTEPTTNAGTMTRGPAMTAPTACKWGQQKPVASARAAAGASKAVGKKPQQKGEEDQEGIVFELSAKRRVTVRKWRAAVLVDVREYYDDNGASKPGKKGISLSRDQWETLQRLSRAIDEAVELVKEDSVDEQSLADVDERVAVDSKERSIAFALSPKRRITVRFFRTAVLIDLREYYDQDGVSKPGKKGISLSKEQWRALQELRPEISDAIRQL</sequence>
<dbReference type="GO" id="GO:0003713">
    <property type="term" value="F:transcription coactivator activity"/>
    <property type="evidence" value="ECO:0007669"/>
    <property type="project" value="InterPro"/>
</dbReference>
<comment type="subcellular location">
    <subcellularLocation>
        <location evidence="1">Nucleus</location>
    </subcellularLocation>
</comment>
<dbReference type="GO" id="GO:0005634">
    <property type="term" value="C:nucleus"/>
    <property type="evidence" value="ECO:0007669"/>
    <property type="project" value="UniProtKB-SubCell"/>
</dbReference>
<feature type="compositionally biased region" description="Low complexity" evidence="7">
    <location>
        <begin position="15"/>
        <end position="28"/>
    </location>
</feature>
<keyword evidence="10" id="KW-1185">Reference proteome</keyword>
<organism evidence="9 10">
    <name type="scientific">Globisporangium ultimum (strain ATCC 200006 / CBS 805.95 / DAOM BR144)</name>
    <name type="common">Pythium ultimum</name>
    <dbReference type="NCBI Taxonomy" id="431595"/>
    <lineage>
        <taxon>Eukaryota</taxon>
        <taxon>Sar</taxon>
        <taxon>Stramenopiles</taxon>
        <taxon>Oomycota</taxon>
        <taxon>Peronosporomycetes</taxon>
        <taxon>Pythiales</taxon>
        <taxon>Pythiaceae</taxon>
        <taxon>Globisporangium</taxon>
    </lineage>
</organism>
<protein>
    <recommendedName>
        <fullName evidence="8">Transcriptional coactivator p15 (PC4) C-terminal domain-containing protein</fullName>
    </recommendedName>
</protein>
<keyword evidence="6" id="KW-0539">Nucleus</keyword>
<evidence type="ECO:0000259" key="8">
    <source>
        <dbReference type="Pfam" id="PF02229"/>
    </source>
</evidence>
<dbReference type="Pfam" id="PF02229">
    <property type="entry name" value="PC4"/>
    <property type="match status" value="2"/>
</dbReference>
<feature type="compositionally biased region" description="Low complexity" evidence="7">
    <location>
        <begin position="98"/>
        <end position="112"/>
    </location>
</feature>
<name>K3X067_GLOUD</name>
<dbReference type="GO" id="GO:0060261">
    <property type="term" value="P:positive regulation of transcription initiation by RNA polymerase II"/>
    <property type="evidence" value="ECO:0007669"/>
    <property type="project" value="InterPro"/>
</dbReference>
<evidence type="ECO:0000256" key="4">
    <source>
        <dbReference type="ARBA" id="ARBA00023125"/>
    </source>
</evidence>
<dbReference type="HOGENOM" id="CLU_069033_0_0_1"/>
<feature type="domain" description="Transcriptional coactivator p15 (PC4) C-terminal" evidence="8">
    <location>
        <begin position="130"/>
        <end position="179"/>
    </location>
</feature>
<dbReference type="InterPro" id="IPR009044">
    <property type="entry name" value="ssDNA-bd_transcriptional_reg"/>
</dbReference>
<evidence type="ECO:0000256" key="6">
    <source>
        <dbReference type="ARBA" id="ARBA00023242"/>
    </source>
</evidence>
<keyword evidence="3" id="KW-0805">Transcription regulation</keyword>
<dbReference type="Gene3D" id="2.30.31.10">
    <property type="entry name" value="Transcriptional Coactivator Pc4, Chain A"/>
    <property type="match status" value="2"/>
</dbReference>
<evidence type="ECO:0000256" key="1">
    <source>
        <dbReference type="ARBA" id="ARBA00004123"/>
    </source>
</evidence>
<feature type="compositionally biased region" description="Polar residues" evidence="7">
    <location>
        <begin position="58"/>
        <end position="79"/>
    </location>
</feature>
<dbReference type="SUPFAM" id="SSF54447">
    <property type="entry name" value="ssDNA-binding transcriptional regulator domain"/>
    <property type="match status" value="2"/>
</dbReference>
<evidence type="ECO:0000256" key="2">
    <source>
        <dbReference type="ARBA" id="ARBA00009001"/>
    </source>
</evidence>
<evidence type="ECO:0000256" key="3">
    <source>
        <dbReference type="ARBA" id="ARBA00023015"/>
    </source>
</evidence>
<keyword evidence="4" id="KW-0238">DNA-binding</keyword>
<dbReference type="EMBL" id="GL376596">
    <property type="status" value="NOT_ANNOTATED_CDS"/>
    <property type="molecule type" value="Genomic_DNA"/>
</dbReference>
<dbReference type="InParanoid" id="K3X067"/>
<dbReference type="InterPro" id="IPR003173">
    <property type="entry name" value="PC4_C"/>
</dbReference>
<reference evidence="10" key="2">
    <citation type="submission" date="2010-04" db="EMBL/GenBank/DDBJ databases">
        <authorList>
            <person name="Buell R."/>
            <person name="Hamilton J."/>
            <person name="Hostetler J."/>
        </authorList>
    </citation>
    <scope>NUCLEOTIDE SEQUENCE [LARGE SCALE GENOMIC DNA]</scope>
    <source>
        <strain evidence="10">DAOM:BR144</strain>
    </source>
</reference>